<accession>A0A0C2GBT4</accession>
<organism evidence="1 2">
    <name type="scientific">Ancylostoma duodenale</name>
    <dbReference type="NCBI Taxonomy" id="51022"/>
    <lineage>
        <taxon>Eukaryota</taxon>
        <taxon>Metazoa</taxon>
        <taxon>Ecdysozoa</taxon>
        <taxon>Nematoda</taxon>
        <taxon>Chromadorea</taxon>
        <taxon>Rhabditida</taxon>
        <taxon>Rhabditina</taxon>
        <taxon>Rhabditomorpha</taxon>
        <taxon>Strongyloidea</taxon>
        <taxon>Ancylostomatidae</taxon>
        <taxon>Ancylostomatinae</taxon>
        <taxon>Ancylostoma</taxon>
    </lineage>
</organism>
<protein>
    <submittedName>
        <fullName evidence="1">Uncharacterized protein</fullName>
    </submittedName>
</protein>
<evidence type="ECO:0000313" key="1">
    <source>
        <dbReference type="EMBL" id="KIH58495.1"/>
    </source>
</evidence>
<dbReference type="Proteomes" id="UP000054047">
    <property type="component" value="Unassembled WGS sequence"/>
</dbReference>
<dbReference type="AlphaFoldDB" id="A0A0C2GBT4"/>
<dbReference type="OrthoDB" id="8193560at2759"/>
<dbReference type="EMBL" id="KN733055">
    <property type="protein sequence ID" value="KIH58495.1"/>
    <property type="molecule type" value="Genomic_DNA"/>
</dbReference>
<keyword evidence="2" id="KW-1185">Reference proteome</keyword>
<evidence type="ECO:0000313" key="2">
    <source>
        <dbReference type="Proteomes" id="UP000054047"/>
    </source>
</evidence>
<name>A0A0C2GBT4_9BILA</name>
<proteinExistence type="predicted"/>
<reference evidence="1 2" key="1">
    <citation type="submission" date="2013-12" db="EMBL/GenBank/DDBJ databases">
        <title>Draft genome of the parsitic nematode Ancylostoma duodenale.</title>
        <authorList>
            <person name="Mitreva M."/>
        </authorList>
    </citation>
    <scope>NUCLEOTIDE SEQUENCE [LARGE SCALE GENOMIC DNA]</scope>
    <source>
        <strain evidence="1 2">Zhejiang</strain>
    </source>
</reference>
<gene>
    <name evidence="1" type="ORF">ANCDUO_11298</name>
</gene>
<sequence>METTGTGVECTTGCQEDVPGIAEGKLGMLKRDLRIAARNIRTGHHVGQKEVFARELTRCSLSIAALSELRSSESKTVPIKVPGSALTMPLYFSGSGHREGVGIKLSSRVVATVITFQPISNRIEVLTSCAKFHAGVMCRDICIYDAAKNQM</sequence>